<sequence>MGQLTLEELILTQHAGAPKLAIKADLKGKTVMVVGANTGIGLQAAIHFASMNASKVILACRSEERGKKAVAEVEKATGLKNAELWLLDLSRFASVVEFADRFEKEGGRLDILVMNAGIAVRKYEDMEGWESTLHINHLSTALCSLLLLPRLLKTASDFSVQTRLVVVSSEVHYWTAIKEDVRSSPSILKKLNEREYYETAIHDRYQLSKLLNVLFVRALTAHLPSTSPLIISAVNPGFCDSELRRNVTEWTPPSIEHEGKKLELVAWTSEEGARQLVWAALGPVGDVNKARGAYMSHNDIMEPSDFVLSKEGKECQDRVWDETIEILSEVTPKVTEIAKQYVSA</sequence>
<dbReference type="Gene3D" id="3.40.50.720">
    <property type="entry name" value="NAD(P)-binding Rossmann-like Domain"/>
    <property type="match status" value="1"/>
</dbReference>
<accession>A0A5C3NAB5</accession>
<dbReference type="InterPro" id="IPR002347">
    <property type="entry name" value="SDR_fam"/>
</dbReference>
<dbReference type="SUPFAM" id="SSF51735">
    <property type="entry name" value="NAD(P)-binding Rossmann-fold domains"/>
    <property type="match status" value="1"/>
</dbReference>
<dbReference type="Pfam" id="PF00106">
    <property type="entry name" value="adh_short"/>
    <property type="match status" value="1"/>
</dbReference>
<dbReference type="EMBL" id="ML213506">
    <property type="protein sequence ID" value="TFK54202.1"/>
    <property type="molecule type" value="Genomic_DNA"/>
</dbReference>
<dbReference type="STRING" id="5364.A0A5C3NAB5"/>
<organism evidence="2 3">
    <name type="scientific">Heliocybe sulcata</name>
    <dbReference type="NCBI Taxonomy" id="5364"/>
    <lineage>
        <taxon>Eukaryota</taxon>
        <taxon>Fungi</taxon>
        <taxon>Dikarya</taxon>
        <taxon>Basidiomycota</taxon>
        <taxon>Agaricomycotina</taxon>
        <taxon>Agaricomycetes</taxon>
        <taxon>Gloeophyllales</taxon>
        <taxon>Gloeophyllaceae</taxon>
        <taxon>Heliocybe</taxon>
    </lineage>
</organism>
<dbReference type="PRINTS" id="PR00081">
    <property type="entry name" value="GDHRDH"/>
</dbReference>
<evidence type="ECO:0000256" key="1">
    <source>
        <dbReference type="ARBA" id="ARBA00023002"/>
    </source>
</evidence>
<dbReference type="AlphaFoldDB" id="A0A5C3NAB5"/>
<proteinExistence type="predicted"/>
<keyword evidence="1" id="KW-0560">Oxidoreductase</keyword>
<protein>
    <submittedName>
        <fullName evidence="2">NAD(P)-binding protein</fullName>
    </submittedName>
</protein>
<dbReference type="GO" id="GO:0016491">
    <property type="term" value="F:oxidoreductase activity"/>
    <property type="evidence" value="ECO:0007669"/>
    <property type="project" value="UniProtKB-KW"/>
</dbReference>
<keyword evidence="3" id="KW-1185">Reference proteome</keyword>
<name>A0A5C3NAB5_9AGAM</name>
<dbReference type="OrthoDB" id="542013at2759"/>
<evidence type="ECO:0000313" key="2">
    <source>
        <dbReference type="EMBL" id="TFK54202.1"/>
    </source>
</evidence>
<gene>
    <name evidence="2" type="ORF">OE88DRAFT_1654747</name>
</gene>
<evidence type="ECO:0000313" key="3">
    <source>
        <dbReference type="Proteomes" id="UP000305948"/>
    </source>
</evidence>
<dbReference type="PANTHER" id="PTHR43157:SF31">
    <property type="entry name" value="PHOSPHATIDYLINOSITOL-GLYCAN BIOSYNTHESIS CLASS F PROTEIN"/>
    <property type="match status" value="1"/>
</dbReference>
<dbReference type="Proteomes" id="UP000305948">
    <property type="component" value="Unassembled WGS sequence"/>
</dbReference>
<dbReference type="PANTHER" id="PTHR43157">
    <property type="entry name" value="PHOSPHATIDYLINOSITOL-GLYCAN BIOSYNTHESIS CLASS F PROTEIN-RELATED"/>
    <property type="match status" value="1"/>
</dbReference>
<dbReference type="InterPro" id="IPR036291">
    <property type="entry name" value="NAD(P)-bd_dom_sf"/>
</dbReference>
<reference evidence="2 3" key="1">
    <citation type="journal article" date="2019" name="Nat. Ecol. Evol.">
        <title>Megaphylogeny resolves global patterns of mushroom evolution.</title>
        <authorList>
            <person name="Varga T."/>
            <person name="Krizsan K."/>
            <person name="Foldi C."/>
            <person name="Dima B."/>
            <person name="Sanchez-Garcia M."/>
            <person name="Sanchez-Ramirez S."/>
            <person name="Szollosi G.J."/>
            <person name="Szarkandi J.G."/>
            <person name="Papp V."/>
            <person name="Albert L."/>
            <person name="Andreopoulos W."/>
            <person name="Angelini C."/>
            <person name="Antonin V."/>
            <person name="Barry K.W."/>
            <person name="Bougher N.L."/>
            <person name="Buchanan P."/>
            <person name="Buyck B."/>
            <person name="Bense V."/>
            <person name="Catcheside P."/>
            <person name="Chovatia M."/>
            <person name="Cooper J."/>
            <person name="Damon W."/>
            <person name="Desjardin D."/>
            <person name="Finy P."/>
            <person name="Geml J."/>
            <person name="Haridas S."/>
            <person name="Hughes K."/>
            <person name="Justo A."/>
            <person name="Karasinski D."/>
            <person name="Kautmanova I."/>
            <person name="Kiss B."/>
            <person name="Kocsube S."/>
            <person name="Kotiranta H."/>
            <person name="LaButti K.M."/>
            <person name="Lechner B.E."/>
            <person name="Liimatainen K."/>
            <person name="Lipzen A."/>
            <person name="Lukacs Z."/>
            <person name="Mihaltcheva S."/>
            <person name="Morgado L.N."/>
            <person name="Niskanen T."/>
            <person name="Noordeloos M.E."/>
            <person name="Ohm R.A."/>
            <person name="Ortiz-Santana B."/>
            <person name="Ovrebo C."/>
            <person name="Racz N."/>
            <person name="Riley R."/>
            <person name="Savchenko A."/>
            <person name="Shiryaev A."/>
            <person name="Soop K."/>
            <person name="Spirin V."/>
            <person name="Szebenyi C."/>
            <person name="Tomsovsky M."/>
            <person name="Tulloss R.E."/>
            <person name="Uehling J."/>
            <person name="Grigoriev I.V."/>
            <person name="Vagvolgyi C."/>
            <person name="Papp T."/>
            <person name="Martin F.M."/>
            <person name="Miettinen O."/>
            <person name="Hibbett D.S."/>
            <person name="Nagy L.G."/>
        </authorList>
    </citation>
    <scope>NUCLEOTIDE SEQUENCE [LARGE SCALE GENOMIC DNA]</scope>
    <source>
        <strain evidence="2 3">OMC1185</strain>
    </source>
</reference>